<name>A0A0P9PC17_9PSED</name>
<gene>
    <name evidence="2" type="ORF">ALQ08_103982</name>
    <name evidence="1" type="ORF">ALQ28_103776</name>
</gene>
<dbReference type="AlphaFoldDB" id="A0A0P9PC17"/>
<comment type="caution">
    <text evidence="2">The sequence shown here is derived from an EMBL/GenBank/DDBJ whole genome shotgun (WGS) entry which is preliminary data.</text>
</comment>
<evidence type="ECO:0000313" key="1">
    <source>
        <dbReference type="EMBL" id="RMP15754.1"/>
    </source>
</evidence>
<dbReference type="EMBL" id="RBQG01000102">
    <property type="protein sequence ID" value="RMP15754.1"/>
    <property type="molecule type" value="Genomic_DNA"/>
</dbReference>
<evidence type="ECO:0000313" key="4">
    <source>
        <dbReference type="Proteomes" id="UP000269044"/>
    </source>
</evidence>
<accession>A0A0P9PC17</accession>
<reference evidence="3 4" key="1">
    <citation type="submission" date="2018-08" db="EMBL/GenBank/DDBJ databases">
        <title>Recombination of ecologically and evolutionarily significant loci maintains genetic cohesion in the Pseudomonas syringae species complex.</title>
        <authorList>
            <person name="Dillon M."/>
            <person name="Thakur S."/>
            <person name="Almeida R.N.D."/>
            <person name="Weir B.S."/>
            <person name="Guttman D.S."/>
        </authorList>
    </citation>
    <scope>NUCLEOTIDE SEQUENCE [LARGE SCALE GENOMIC DNA]</scope>
    <source>
        <strain evidence="2 4">ICMP 13052</strain>
        <strain evidence="1 3">ICMP 4330</strain>
    </source>
</reference>
<dbReference type="Proteomes" id="UP000269044">
    <property type="component" value="Unassembled WGS sequence"/>
</dbReference>
<proteinExistence type="predicted"/>
<sequence>MRLLVTDEAVGLEPFGVATECTTAPLLAQNGSDPAGKSIKRLS</sequence>
<dbReference type="EMBL" id="RBRA01000271">
    <property type="protein sequence ID" value="RMQ19450.1"/>
    <property type="molecule type" value="Genomic_DNA"/>
</dbReference>
<evidence type="ECO:0000313" key="3">
    <source>
        <dbReference type="Proteomes" id="UP000267908"/>
    </source>
</evidence>
<evidence type="ECO:0000313" key="2">
    <source>
        <dbReference type="EMBL" id="RMQ19450.1"/>
    </source>
</evidence>
<dbReference type="Proteomes" id="UP000267908">
    <property type="component" value="Unassembled WGS sequence"/>
</dbReference>
<organism evidence="2 4">
    <name type="scientific">Pseudomonas syringae pv. delphinii</name>
    <dbReference type="NCBI Taxonomy" id="192088"/>
    <lineage>
        <taxon>Bacteria</taxon>
        <taxon>Pseudomonadati</taxon>
        <taxon>Pseudomonadota</taxon>
        <taxon>Gammaproteobacteria</taxon>
        <taxon>Pseudomonadales</taxon>
        <taxon>Pseudomonadaceae</taxon>
        <taxon>Pseudomonas</taxon>
    </lineage>
</organism>
<protein>
    <submittedName>
        <fullName evidence="2">Uncharacterized protein</fullName>
    </submittedName>
</protein>